<sequence>MTYTVDMLTPGSWVDFAPATTTAEVGQNIRTIISTYLGSSPGSRGIGVDYTDVIDGPIPVLKARLAGIITTAIMEQEPRAVIVSIDFLETEEESALYGRLVPVIKYALAEEVTT</sequence>
<reference evidence="1 2" key="1">
    <citation type="submission" date="2021-03" db="EMBL/GenBank/DDBJ databases">
        <title>Antimicrobial resistance genes in bacteria isolated from Japanese honey, and their potential for conferring macrolide and lincosamide resistance in the American foulbrood pathogen Paenibacillus larvae.</title>
        <authorList>
            <person name="Okamoto M."/>
            <person name="Kumagai M."/>
            <person name="Kanamori H."/>
            <person name="Takamatsu D."/>
        </authorList>
    </citation>
    <scope>NUCLEOTIDE SEQUENCE [LARGE SCALE GENOMIC DNA]</scope>
    <source>
        <strain evidence="1 2">J41TS12</strain>
    </source>
</reference>
<protein>
    <recommendedName>
        <fullName evidence="3">IraD/Gp25-like domain-containing protein</fullName>
    </recommendedName>
</protein>
<organism evidence="1 2">
    <name type="scientific">Paenibacillus antibioticophila</name>
    <dbReference type="NCBI Taxonomy" id="1274374"/>
    <lineage>
        <taxon>Bacteria</taxon>
        <taxon>Bacillati</taxon>
        <taxon>Bacillota</taxon>
        <taxon>Bacilli</taxon>
        <taxon>Bacillales</taxon>
        <taxon>Paenibacillaceae</taxon>
        <taxon>Paenibacillus</taxon>
    </lineage>
</organism>
<dbReference type="SUPFAM" id="SSF160719">
    <property type="entry name" value="gpW/gp25-like"/>
    <property type="match status" value="1"/>
</dbReference>
<gene>
    <name evidence="1" type="ORF">J41TS12_39420</name>
</gene>
<dbReference type="AlphaFoldDB" id="A0A919XTN7"/>
<proteinExistence type="predicted"/>
<dbReference type="Proteomes" id="UP000681162">
    <property type="component" value="Unassembled WGS sequence"/>
</dbReference>
<evidence type="ECO:0008006" key="3">
    <source>
        <dbReference type="Google" id="ProtNLM"/>
    </source>
</evidence>
<keyword evidence="2" id="KW-1185">Reference proteome</keyword>
<comment type="caution">
    <text evidence="1">The sequence shown here is derived from an EMBL/GenBank/DDBJ whole genome shotgun (WGS) entry which is preliminary data.</text>
</comment>
<dbReference type="Gene3D" id="3.10.450.40">
    <property type="match status" value="1"/>
</dbReference>
<evidence type="ECO:0000313" key="1">
    <source>
        <dbReference type="EMBL" id="GIO39081.1"/>
    </source>
</evidence>
<evidence type="ECO:0000313" key="2">
    <source>
        <dbReference type="Proteomes" id="UP000681162"/>
    </source>
</evidence>
<dbReference type="RefSeq" id="WP_212942023.1">
    <property type="nucleotide sequence ID" value="NZ_BORR01000017.1"/>
</dbReference>
<accession>A0A919XTN7</accession>
<name>A0A919XTN7_9BACL</name>
<dbReference type="EMBL" id="BORR01000017">
    <property type="protein sequence ID" value="GIO39081.1"/>
    <property type="molecule type" value="Genomic_DNA"/>
</dbReference>